<sequence length="388" mass="41515">MAFLLVLIYLSFISLGLPDSLLGSAWPVMRVDLGADMSLAGVISMVVAGGTVISSYLSTRLIRRFGTGRVTTVSVLMTGLALLGFSFAPAYWVLLLLAVPLGLGAGAVDSALNNFVALHYKAKHMNWLHCFWGIGATAGPMIMAAWLAKDSQWRGGYLTIAIIQCALSMILILTLPAWNKAKKQDDGEEPQIKALSLKEAVSIPLAKQTLLSLFCYCSIELTIGLWGASFATGEFEVSADRAAAWVSAFYLGITLGRAVAGFISIKLNNLQMTRLGEAITLLGVILLFLPVGEVRVPIAFVLAGLGCAPIYPAILHQTPKTFGEENSQAMMGIQMAFAYVGSTFMPPLFGFLAGIVGIGILPVFLAAALGLMILCTEWVKHGYEKRDT</sequence>
<proteinExistence type="inferred from homology"/>
<dbReference type="InterPro" id="IPR011701">
    <property type="entry name" value="MFS"/>
</dbReference>
<evidence type="ECO:0000259" key="8">
    <source>
        <dbReference type="PROSITE" id="PS50850"/>
    </source>
</evidence>
<gene>
    <name evidence="9" type="ORF">H8702_09555</name>
</gene>
<comment type="similarity">
    <text evidence="2">Belongs to the major facilitator superfamily.</text>
</comment>
<evidence type="ECO:0000313" key="10">
    <source>
        <dbReference type="Proteomes" id="UP000632659"/>
    </source>
</evidence>
<feature type="transmembrane region" description="Helical" evidence="7">
    <location>
        <begin position="127"/>
        <end position="148"/>
    </location>
</feature>
<keyword evidence="6 7" id="KW-0472">Membrane</keyword>
<evidence type="ECO:0000313" key="9">
    <source>
        <dbReference type="EMBL" id="MBC8611347.1"/>
    </source>
</evidence>
<feature type="transmembrane region" description="Helical" evidence="7">
    <location>
        <begin position="210"/>
        <end position="230"/>
    </location>
</feature>
<evidence type="ECO:0000256" key="6">
    <source>
        <dbReference type="ARBA" id="ARBA00023136"/>
    </source>
</evidence>
<dbReference type="AlphaFoldDB" id="A0A8J6PBW8"/>
<keyword evidence="5 7" id="KW-1133">Transmembrane helix</keyword>
<dbReference type="InterPro" id="IPR051788">
    <property type="entry name" value="MFS_Transporter"/>
</dbReference>
<feature type="transmembrane region" description="Helical" evidence="7">
    <location>
        <begin position="70"/>
        <end position="88"/>
    </location>
</feature>
<feature type="transmembrane region" description="Helical" evidence="7">
    <location>
        <begin position="351"/>
        <end position="376"/>
    </location>
</feature>
<dbReference type="SUPFAM" id="SSF103473">
    <property type="entry name" value="MFS general substrate transporter"/>
    <property type="match status" value="1"/>
</dbReference>
<dbReference type="GO" id="GO:0022857">
    <property type="term" value="F:transmembrane transporter activity"/>
    <property type="evidence" value="ECO:0007669"/>
    <property type="project" value="InterPro"/>
</dbReference>
<evidence type="ECO:0000256" key="5">
    <source>
        <dbReference type="ARBA" id="ARBA00022989"/>
    </source>
</evidence>
<dbReference type="Proteomes" id="UP000632659">
    <property type="component" value="Unassembled WGS sequence"/>
</dbReference>
<protein>
    <submittedName>
        <fullName evidence="9">MFS transporter</fullName>
    </submittedName>
</protein>
<dbReference type="Pfam" id="PF07690">
    <property type="entry name" value="MFS_1"/>
    <property type="match status" value="1"/>
</dbReference>
<evidence type="ECO:0000256" key="3">
    <source>
        <dbReference type="ARBA" id="ARBA00022448"/>
    </source>
</evidence>
<name>A0A8J6PBW8_9FIRM</name>
<dbReference type="Gene3D" id="1.20.1250.20">
    <property type="entry name" value="MFS general substrate transporter like domains"/>
    <property type="match status" value="2"/>
</dbReference>
<evidence type="ECO:0000256" key="2">
    <source>
        <dbReference type="ARBA" id="ARBA00008335"/>
    </source>
</evidence>
<dbReference type="InterPro" id="IPR036259">
    <property type="entry name" value="MFS_trans_sf"/>
</dbReference>
<dbReference type="RefSeq" id="WP_154825330.1">
    <property type="nucleotide sequence ID" value="NZ_JACRTL010000005.1"/>
</dbReference>
<keyword evidence="3" id="KW-0813">Transport</keyword>
<keyword evidence="10" id="KW-1185">Reference proteome</keyword>
<dbReference type="GO" id="GO:0005886">
    <property type="term" value="C:plasma membrane"/>
    <property type="evidence" value="ECO:0007669"/>
    <property type="project" value="UniProtKB-SubCell"/>
</dbReference>
<feature type="transmembrane region" description="Helical" evidence="7">
    <location>
        <begin position="275"/>
        <end position="292"/>
    </location>
</feature>
<accession>A0A8J6PBW8</accession>
<feature type="domain" description="Major facilitator superfamily (MFS) profile" evidence="8">
    <location>
        <begin position="4"/>
        <end position="384"/>
    </location>
</feature>
<feature type="transmembrane region" description="Helical" evidence="7">
    <location>
        <begin position="154"/>
        <end position="175"/>
    </location>
</feature>
<evidence type="ECO:0000256" key="7">
    <source>
        <dbReference type="SAM" id="Phobius"/>
    </source>
</evidence>
<dbReference type="PANTHER" id="PTHR23514:SF3">
    <property type="entry name" value="BYPASS OF STOP CODON PROTEIN 6"/>
    <property type="match status" value="1"/>
</dbReference>
<dbReference type="InterPro" id="IPR020846">
    <property type="entry name" value="MFS_dom"/>
</dbReference>
<feature type="transmembrane region" description="Helical" evidence="7">
    <location>
        <begin position="94"/>
        <end position="115"/>
    </location>
</feature>
<evidence type="ECO:0000256" key="4">
    <source>
        <dbReference type="ARBA" id="ARBA00022692"/>
    </source>
</evidence>
<keyword evidence="4 7" id="KW-0812">Transmembrane</keyword>
<dbReference type="EMBL" id="JACRTL010000005">
    <property type="protein sequence ID" value="MBC8611347.1"/>
    <property type="molecule type" value="Genomic_DNA"/>
</dbReference>
<feature type="transmembrane region" description="Helical" evidence="7">
    <location>
        <begin position="242"/>
        <end position="263"/>
    </location>
</feature>
<comment type="caution">
    <text evidence="9">The sequence shown here is derived from an EMBL/GenBank/DDBJ whole genome shotgun (WGS) entry which is preliminary data.</text>
</comment>
<feature type="transmembrane region" description="Helical" evidence="7">
    <location>
        <begin position="39"/>
        <end position="58"/>
    </location>
</feature>
<evidence type="ECO:0000256" key="1">
    <source>
        <dbReference type="ARBA" id="ARBA00004651"/>
    </source>
</evidence>
<organism evidence="9 10">
    <name type="scientific">Massiliimalia timonensis</name>
    <dbReference type="NCBI Taxonomy" id="1987501"/>
    <lineage>
        <taxon>Bacteria</taxon>
        <taxon>Bacillati</taxon>
        <taxon>Bacillota</taxon>
        <taxon>Clostridia</taxon>
        <taxon>Eubacteriales</taxon>
        <taxon>Oscillospiraceae</taxon>
        <taxon>Massiliimalia</taxon>
    </lineage>
</organism>
<dbReference type="PANTHER" id="PTHR23514">
    <property type="entry name" value="BYPASS OF STOP CODON PROTEIN 6"/>
    <property type="match status" value="1"/>
</dbReference>
<comment type="subcellular location">
    <subcellularLocation>
        <location evidence="1">Cell membrane</location>
        <topology evidence="1">Multi-pass membrane protein</topology>
    </subcellularLocation>
</comment>
<reference evidence="9" key="1">
    <citation type="submission" date="2020-08" db="EMBL/GenBank/DDBJ databases">
        <title>Genome public.</title>
        <authorList>
            <person name="Liu C."/>
            <person name="Sun Q."/>
        </authorList>
    </citation>
    <scope>NUCLEOTIDE SEQUENCE</scope>
    <source>
        <strain evidence="9">NSJ-15</strain>
    </source>
</reference>
<dbReference type="PROSITE" id="PS50850">
    <property type="entry name" value="MFS"/>
    <property type="match status" value="1"/>
</dbReference>